<comment type="subcellular location">
    <subcellularLocation>
        <location evidence="2">Secreted</location>
    </subcellularLocation>
</comment>
<keyword evidence="20" id="KW-1185">Reference proteome</keyword>
<dbReference type="PANTHER" id="PTHR33353:SF10">
    <property type="entry name" value="ENDO-BETA-1,4-GLUCANASE D"/>
    <property type="match status" value="1"/>
</dbReference>
<evidence type="ECO:0000256" key="7">
    <source>
        <dbReference type="ARBA" id="ARBA00023002"/>
    </source>
</evidence>
<feature type="domain" description="Auxiliary Activity family 9 catalytic" evidence="18">
    <location>
        <begin position="20"/>
        <end position="228"/>
    </location>
</feature>
<feature type="signal peptide" evidence="17">
    <location>
        <begin position="1"/>
        <end position="19"/>
    </location>
</feature>
<keyword evidence="9" id="KW-0503">Monooxygenase</keyword>
<organism evidence="19 20">
    <name type="scientific">Leucocoprinus leucothites</name>
    <dbReference type="NCBI Taxonomy" id="201217"/>
    <lineage>
        <taxon>Eukaryota</taxon>
        <taxon>Fungi</taxon>
        <taxon>Dikarya</taxon>
        <taxon>Basidiomycota</taxon>
        <taxon>Agaricomycotina</taxon>
        <taxon>Agaricomycetes</taxon>
        <taxon>Agaricomycetidae</taxon>
        <taxon>Agaricales</taxon>
        <taxon>Agaricineae</taxon>
        <taxon>Agaricaceae</taxon>
        <taxon>Leucocoprinus</taxon>
    </lineage>
</organism>
<evidence type="ECO:0000256" key="14">
    <source>
        <dbReference type="ARBA" id="ARBA00045077"/>
    </source>
</evidence>
<dbReference type="EC" id="1.14.99.56" evidence="15"/>
<evidence type="ECO:0000256" key="8">
    <source>
        <dbReference type="ARBA" id="ARBA00023008"/>
    </source>
</evidence>
<evidence type="ECO:0000256" key="1">
    <source>
        <dbReference type="ARBA" id="ARBA00001973"/>
    </source>
</evidence>
<dbReference type="PANTHER" id="PTHR33353">
    <property type="entry name" value="PUTATIVE (AFU_ORTHOLOGUE AFUA_1G12560)-RELATED"/>
    <property type="match status" value="1"/>
</dbReference>
<dbReference type="CDD" id="cd21175">
    <property type="entry name" value="LPMO_AA9"/>
    <property type="match status" value="1"/>
</dbReference>
<comment type="cofactor">
    <cofactor evidence="1">
        <name>Cu(2+)</name>
        <dbReference type="ChEBI" id="CHEBI:29036"/>
    </cofactor>
</comment>
<sequence>MKSMISVLVPLLAAASAYAHGFVADLNIAGKDYQGNKPGGQGNPSVIRQVSENSPVKGADNPDLNCGMSAKPASLNANANPGDTISFDWKAGAGDSNWPHNTGPMLTYMASCGDTTCDKFDSTQAKWFKIQQVAYDSSGKWAQAALMTGAPADITLPSNIAPGNYLIRHEVISLQNAISKGGAEFYPSCSQLTVGGNGNGKPQDSELVSFPGAYHDDDPGIYVPNVYNGKIDYQFPGPPIASFAGGSGSGSSGGSGPGSSGGSGSGSSGGSGSGSSSDSGSGSSGDSGPSSSPGDSGDSGASPSTYGGSSTATSAGSQSTPASSGSGSIPPSKCKLKKSPNSDGAGANSRRSLDVKYYPKHVSRVMRNLAFGKAH</sequence>
<proteinExistence type="inferred from homology"/>
<dbReference type="Proteomes" id="UP000559027">
    <property type="component" value="Unassembled WGS sequence"/>
</dbReference>
<evidence type="ECO:0000256" key="17">
    <source>
        <dbReference type="SAM" id="SignalP"/>
    </source>
</evidence>
<dbReference type="GO" id="GO:0030245">
    <property type="term" value="P:cellulose catabolic process"/>
    <property type="evidence" value="ECO:0007669"/>
    <property type="project" value="UniProtKB-KW"/>
</dbReference>
<evidence type="ECO:0000256" key="3">
    <source>
        <dbReference type="ARBA" id="ARBA00022525"/>
    </source>
</evidence>
<keyword evidence="11" id="KW-0119">Carbohydrate metabolism</keyword>
<evidence type="ECO:0000256" key="2">
    <source>
        <dbReference type="ARBA" id="ARBA00004613"/>
    </source>
</evidence>
<evidence type="ECO:0000256" key="5">
    <source>
        <dbReference type="ARBA" id="ARBA00022729"/>
    </source>
</evidence>
<evidence type="ECO:0000256" key="12">
    <source>
        <dbReference type="ARBA" id="ARBA00023326"/>
    </source>
</evidence>
<dbReference type="InterPro" id="IPR005103">
    <property type="entry name" value="AA9_LPMO"/>
</dbReference>
<dbReference type="GO" id="GO:0046872">
    <property type="term" value="F:metal ion binding"/>
    <property type="evidence" value="ECO:0007669"/>
    <property type="project" value="UniProtKB-KW"/>
</dbReference>
<evidence type="ECO:0000256" key="4">
    <source>
        <dbReference type="ARBA" id="ARBA00022723"/>
    </source>
</evidence>
<comment type="caution">
    <text evidence="19">The sequence shown here is derived from an EMBL/GenBank/DDBJ whole genome shotgun (WGS) entry which is preliminary data.</text>
</comment>
<evidence type="ECO:0000256" key="6">
    <source>
        <dbReference type="ARBA" id="ARBA00023001"/>
    </source>
</evidence>
<evidence type="ECO:0000256" key="11">
    <source>
        <dbReference type="ARBA" id="ARBA00023277"/>
    </source>
</evidence>
<keyword evidence="8" id="KW-0186">Copper</keyword>
<dbReference type="AlphaFoldDB" id="A0A8H5FRG9"/>
<dbReference type="EMBL" id="JAACJO010000031">
    <property type="protein sequence ID" value="KAF5346454.1"/>
    <property type="molecule type" value="Genomic_DNA"/>
</dbReference>
<evidence type="ECO:0000256" key="13">
    <source>
        <dbReference type="ARBA" id="ARBA00044502"/>
    </source>
</evidence>
<accession>A0A8H5FRG9</accession>
<evidence type="ECO:0000256" key="15">
    <source>
        <dbReference type="ARBA" id="ARBA00047174"/>
    </source>
</evidence>
<evidence type="ECO:0000256" key="10">
    <source>
        <dbReference type="ARBA" id="ARBA00023157"/>
    </source>
</evidence>
<keyword evidence="6" id="KW-0136">Cellulose degradation</keyword>
<evidence type="ECO:0000256" key="16">
    <source>
        <dbReference type="SAM" id="MobiDB-lite"/>
    </source>
</evidence>
<dbReference type="OrthoDB" id="4849160at2759"/>
<dbReference type="Gene3D" id="2.70.50.70">
    <property type="match status" value="1"/>
</dbReference>
<evidence type="ECO:0000313" key="19">
    <source>
        <dbReference type="EMBL" id="KAF5346454.1"/>
    </source>
</evidence>
<dbReference type="Pfam" id="PF03443">
    <property type="entry name" value="AA9"/>
    <property type="match status" value="1"/>
</dbReference>
<keyword evidence="3" id="KW-0964">Secreted</keyword>
<evidence type="ECO:0000256" key="9">
    <source>
        <dbReference type="ARBA" id="ARBA00023033"/>
    </source>
</evidence>
<comment type="similarity">
    <text evidence="13">Belongs to the polysaccharide monooxygenase AA9 family.</text>
</comment>
<feature type="compositionally biased region" description="Gly residues" evidence="16">
    <location>
        <begin position="245"/>
        <end position="273"/>
    </location>
</feature>
<protein>
    <recommendedName>
        <fullName evidence="15">lytic cellulose monooxygenase (C4-dehydrogenating)</fullName>
        <ecNumber evidence="15">1.14.99.56</ecNumber>
    </recommendedName>
</protein>
<feature type="compositionally biased region" description="Low complexity" evidence="16">
    <location>
        <begin position="274"/>
        <end position="332"/>
    </location>
</feature>
<dbReference type="InterPro" id="IPR049892">
    <property type="entry name" value="AA9"/>
</dbReference>
<keyword evidence="10" id="KW-1015">Disulfide bond</keyword>
<comment type="catalytic activity">
    <reaction evidence="14">
        <text>[(1-&gt;4)-beta-D-glucosyl]n+m + reduced acceptor + O2 = 4-dehydro-beta-D-glucosyl-[(1-&gt;4)-beta-D-glucosyl]n-1 + [(1-&gt;4)-beta-D-glucosyl]m + acceptor + H2O.</text>
        <dbReference type="EC" id="1.14.99.56"/>
    </reaction>
</comment>
<keyword evidence="4" id="KW-0479">Metal-binding</keyword>
<keyword evidence="12" id="KW-0624">Polysaccharide degradation</keyword>
<evidence type="ECO:0000259" key="18">
    <source>
        <dbReference type="Pfam" id="PF03443"/>
    </source>
</evidence>
<keyword evidence="7" id="KW-0560">Oxidoreductase</keyword>
<name>A0A8H5FRG9_9AGAR</name>
<evidence type="ECO:0000313" key="20">
    <source>
        <dbReference type="Proteomes" id="UP000559027"/>
    </source>
</evidence>
<reference evidence="19 20" key="1">
    <citation type="journal article" date="2020" name="ISME J.">
        <title>Uncovering the hidden diversity of litter-decomposition mechanisms in mushroom-forming fungi.</title>
        <authorList>
            <person name="Floudas D."/>
            <person name="Bentzer J."/>
            <person name="Ahren D."/>
            <person name="Johansson T."/>
            <person name="Persson P."/>
            <person name="Tunlid A."/>
        </authorList>
    </citation>
    <scope>NUCLEOTIDE SEQUENCE [LARGE SCALE GENOMIC DNA]</scope>
    <source>
        <strain evidence="19 20">CBS 146.42</strain>
    </source>
</reference>
<dbReference type="GO" id="GO:0005576">
    <property type="term" value="C:extracellular region"/>
    <property type="evidence" value="ECO:0007669"/>
    <property type="project" value="UniProtKB-SubCell"/>
</dbReference>
<feature type="chain" id="PRO_5034161951" description="lytic cellulose monooxygenase (C4-dehydrogenating)" evidence="17">
    <location>
        <begin position="20"/>
        <end position="375"/>
    </location>
</feature>
<gene>
    <name evidence="19" type="ORF">D9756_010023</name>
</gene>
<dbReference type="GO" id="GO:0004497">
    <property type="term" value="F:monooxygenase activity"/>
    <property type="evidence" value="ECO:0007669"/>
    <property type="project" value="UniProtKB-KW"/>
</dbReference>
<keyword evidence="5 17" id="KW-0732">Signal</keyword>
<feature type="region of interest" description="Disordered" evidence="16">
    <location>
        <begin position="242"/>
        <end position="354"/>
    </location>
</feature>